<comment type="caution">
    <text evidence="2">The sequence shown here is derived from an EMBL/GenBank/DDBJ whole genome shotgun (WGS) entry which is preliminary data.</text>
</comment>
<proteinExistence type="predicted"/>
<evidence type="ECO:0000259" key="1">
    <source>
        <dbReference type="Pfam" id="PF08751"/>
    </source>
</evidence>
<name>A0A760MAC3_SALER</name>
<dbReference type="InterPro" id="IPR014862">
    <property type="entry name" value="TrwC"/>
</dbReference>
<dbReference type="SUPFAM" id="SSF55464">
    <property type="entry name" value="Origin of replication-binding domain, RBD-like"/>
    <property type="match status" value="1"/>
</dbReference>
<gene>
    <name evidence="2" type="ORF">G8Y20_004815</name>
</gene>
<protein>
    <submittedName>
        <fullName evidence="2">Conjugative relaxase</fullName>
    </submittedName>
</protein>
<evidence type="ECO:0000313" key="2">
    <source>
        <dbReference type="EMBL" id="HAG2544395.1"/>
    </source>
</evidence>
<dbReference type="AlphaFoldDB" id="A0A760MAC3"/>
<dbReference type="InterPro" id="IPR014059">
    <property type="entry name" value="TraI/TrwC_relax"/>
</dbReference>
<organism evidence="2">
    <name type="scientific">Salmonella enterica</name>
    <name type="common">Salmonella choleraesuis</name>
    <dbReference type="NCBI Taxonomy" id="28901"/>
    <lineage>
        <taxon>Bacteria</taxon>
        <taxon>Pseudomonadati</taxon>
        <taxon>Pseudomonadota</taxon>
        <taxon>Gammaproteobacteria</taxon>
        <taxon>Enterobacterales</taxon>
        <taxon>Enterobacteriaceae</taxon>
        <taxon>Salmonella</taxon>
    </lineage>
</organism>
<feature type="non-terminal residue" evidence="2">
    <location>
        <position position="159"/>
    </location>
</feature>
<dbReference type="Pfam" id="PF08751">
    <property type="entry name" value="TrwC"/>
    <property type="match status" value="1"/>
</dbReference>
<dbReference type="NCBIfam" id="TIGR02686">
    <property type="entry name" value="relax_trwC"/>
    <property type="match status" value="1"/>
</dbReference>
<dbReference type="EMBL" id="DAAXTY010000019">
    <property type="protein sequence ID" value="HAG2544395.1"/>
    <property type="molecule type" value="Genomic_DNA"/>
</dbReference>
<feature type="domain" description="TrwC relaxase" evidence="1">
    <location>
        <begin position="15"/>
        <end position="159"/>
    </location>
</feature>
<accession>A0A760MAC3</accession>
<dbReference type="NCBIfam" id="NF041492">
    <property type="entry name" value="MobF"/>
    <property type="match status" value="1"/>
</dbReference>
<reference evidence="2" key="1">
    <citation type="journal article" date="2018" name="Genome Biol.">
        <title>SKESA: strategic k-mer extension for scrupulous assemblies.</title>
        <authorList>
            <person name="Souvorov A."/>
            <person name="Agarwala R."/>
            <person name="Lipman D.J."/>
        </authorList>
    </citation>
    <scope>NUCLEOTIDE SEQUENCE</scope>
    <source>
        <strain evidence="2">MA.JM_04/257</strain>
    </source>
</reference>
<sequence>MLNITTITRQRVDKVVDYYADGADDYYAKDGNAMQWQGAGAEELGLTGEVEQKRFAKLLDGKVTDDISVMRKTANSESKERLGYDLTFSAPKGVTLQALVNGDKRIIEAHDRAVTKAIEEAERLALGRFTVNKKTHVENTNKLIVGKFRHETSRELDPD</sequence>
<reference evidence="2" key="2">
    <citation type="submission" date="2020-02" db="EMBL/GenBank/DDBJ databases">
        <authorList>
            <consortium name="NCBI Pathogen Detection Project"/>
        </authorList>
    </citation>
    <scope>NUCLEOTIDE SEQUENCE</scope>
    <source>
        <strain evidence="2">MA.JM_04/257</strain>
    </source>
</reference>